<dbReference type="AlphaFoldDB" id="A0A9N9W731"/>
<dbReference type="Proteomes" id="UP000775872">
    <property type="component" value="Unassembled WGS sequence"/>
</dbReference>
<evidence type="ECO:0000313" key="2">
    <source>
        <dbReference type="Proteomes" id="UP000775872"/>
    </source>
</evidence>
<sequence length="99" mass="11453">MEMRNMLRRYRHSTAQHMVPEIVPSVLPEMTCSRVGECDCLSYSYGDEDKVHDLLYDHLKIAQENDAIISNYTRPPSTSTFASIFVNPQVDKIWFSLLV</sequence>
<proteinExistence type="predicted"/>
<comment type="caution">
    <text evidence="1">The sequence shown here is derived from an EMBL/GenBank/DDBJ whole genome shotgun (WGS) entry which is preliminary data.</text>
</comment>
<reference evidence="2" key="1">
    <citation type="submission" date="2019-06" db="EMBL/GenBank/DDBJ databases">
        <authorList>
            <person name="Broberg M."/>
        </authorList>
    </citation>
    <scope>NUCLEOTIDE SEQUENCE [LARGE SCALE GENOMIC DNA]</scope>
</reference>
<dbReference type="EMBL" id="CABFOC020000007">
    <property type="protein sequence ID" value="CAH0044662.1"/>
    <property type="molecule type" value="Genomic_DNA"/>
</dbReference>
<evidence type="ECO:0000313" key="1">
    <source>
        <dbReference type="EMBL" id="CAH0044662.1"/>
    </source>
</evidence>
<dbReference type="OrthoDB" id="3692147at2759"/>
<reference evidence="1 2" key="2">
    <citation type="submission" date="2021-10" db="EMBL/GenBank/DDBJ databases">
        <authorList>
            <person name="Piombo E."/>
        </authorList>
    </citation>
    <scope>NUCLEOTIDE SEQUENCE [LARGE SCALE GENOMIC DNA]</scope>
</reference>
<gene>
    <name evidence="1" type="ORF">CSOL1703_00010399</name>
</gene>
<organism evidence="1 2">
    <name type="scientific">Clonostachys solani</name>
    <dbReference type="NCBI Taxonomy" id="160281"/>
    <lineage>
        <taxon>Eukaryota</taxon>
        <taxon>Fungi</taxon>
        <taxon>Dikarya</taxon>
        <taxon>Ascomycota</taxon>
        <taxon>Pezizomycotina</taxon>
        <taxon>Sordariomycetes</taxon>
        <taxon>Hypocreomycetidae</taxon>
        <taxon>Hypocreales</taxon>
        <taxon>Bionectriaceae</taxon>
        <taxon>Clonostachys</taxon>
    </lineage>
</organism>
<name>A0A9N9W731_9HYPO</name>
<keyword evidence="2" id="KW-1185">Reference proteome</keyword>
<accession>A0A9N9W731</accession>
<protein>
    <submittedName>
        <fullName evidence="1">Uncharacterized protein</fullName>
    </submittedName>
</protein>